<dbReference type="OrthoDB" id="545367at2759"/>
<evidence type="ECO:0000259" key="10">
    <source>
        <dbReference type="Pfam" id="PF02897"/>
    </source>
</evidence>
<dbReference type="PANTHER" id="PTHR11757">
    <property type="entry name" value="PROTEASE FAMILY S9A OLIGOPEPTIDASE"/>
    <property type="match status" value="1"/>
</dbReference>
<accession>A0A2V0NWR5</accession>
<dbReference type="InterPro" id="IPR023302">
    <property type="entry name" value="Pept_S9A_N"/>
</dbReference>
<keyword evidence="2" id="KW-0645">Protease</keyword>
<evidence type="ECO:0000256" key="4">
    <source>
        <dbReference type="ARBA" id="ARBA00022825"/>
    </source>
</evidence>
<feature type="region of interest" description="Disordered" evidence="8">
    <location>
        <begin position="116"/>
        <end position="141"/>
    </location>
</feature>
<sequence>MAEPPPEPVARRDEKLGLRKGNGSRPEAPPDPYGWMRDDDRRDPKVLSYIEAENDYATAALSRLAPLADALADEMDAPLPRVEWRPPAAAGRYEYAERRGPGDDHWDVYRRQLRADGGGGSACNASRGGGGGGGSGRGGENGGGWELAAPFNRLASGFSYFDVARWAPSPDGGWLAFAVDTRGDEEFAVHALQLPLPADGACGGGGGGGGGGGCGGGEEDDAWEGPGAPALVARGAAGGGQLVWASDGSALLLLEQPGSHERQGGAETRVVRARLGRADAARGRGGRGGRGGGGLSEPEALLRLAEGALDLELSASASGEFLMLKYSGEEGHGVLALPMAAAASAPAIAAAARPPRGALPPDAVAAAPGWRAVLPPARGQDCLAADHWRGDTFVLLVDDSDSPDGRVELVTAPASSGDGAAAPAARRQALVGGWGSPRRGASTAAPASTAALEVNGFALMRRHAAVAVRRNGACVVLAYDLEAAARQAPDVSENGGGSSSSDGGADGDGGGGGNPTLPPPAWELSFGANSTAVVGVSPGCPFDSPTVRLTLESFVAPKRVEALDLSSEAGARAPEARAVIFEERLAPGFDAARYQSRLEWAASHDGVKVPMTVAWRRDRLRRDGGQPAILWGYGAYGSKQYPAFNPADVALLDRGFVLAVAHPNTFQDLLACARHLSAAGYTSPALTALWGRSAGGLAVAGALNLDPSAARAAVLDVPFLDVLGTMLDLSLLLTVKERPEWGDPLNDEAAFKTIASYSPYQNLRAGVAYPHMLLTASLWDRRVCFWEPLKFVAKLRYLRRQRCAQASPGDAATNGSPASSPAAAAACDSPAGNTRGAAARRAAASPAGAPSPAASPGDDDRMLLLVTDMEAGHFAASGAGERLRQRAEKAAFIITALGWEGTAAGGGGGSRSSGGGGSGSGSGGN</sequence>
<feature type="domain" description="Peptidase S9 prolyl oligopeptidase catalytic" evidence="9">
    <location>
        <begin position="664"/>
        <end position="797"/>
    </location>
</feature>
<feature type="region of interest" description="Disordered" evidence="8">
    <location>
        <begin position="487"/>
        <end position="521"/>
    </location>
</feature>
<dbReference type="Gene3D" id="3.40.50.1820">
    <property type="entry name" value="alpha/beta hydrolase"/>
    <property type="match status" value="3"/>
</dbReference>
<dbReference type="Pfam" id="PF02897">
    <property type="entry name" value="Peptidase_S9_N"/>
    <property type="match status" value="1"/>
</dbReference>
<evidence type="ECO:0000256" key="3">
    <source>
        <dbReference type="ARBA" id="ARBA00022801"/>
    </source>
</evidence>
<dbReference type="InterPro" id="IPR051543">
    <property type="entry name" value="Serine_Peptidase_S9A"/>
</dbReference>
<dbReference type="GO" id="GO:0004252">
    <property type="term" value="F:serine-type endopeptidase activity"/>
    <property type="evidence" value="ECO:0007669"/>
    <property type="project" value="InterPro"/>
</dbReference>
<reference evidence="11 12" key="1">
    <citation type="journal article" date="2018" name="Sci. Rep.">
        <title>Raphidocelis subcapitata (=Pseudokirchneriella subcapitata) provides an insight into genome evolution and environmental adaptations in the Sphaeropleales.</title>
        <authorList>
            <person name="Suzuki S."/>
            <person name="Yamaguchi H."/>
            <person name="Nakajima N."/>
            <person name="Kawachi M."/>
        </authorList>
    </citation>
    <scope>NUCLEOTIDE SEQUENCE [LARGE SCALE GENOMIC DNA]</scope>
    <source>
        <strain evidence="11 12">NIES-35</strain>
    </source>
</reference>
<feature type="region of interest" description="Disordered" evidence="8">
    <location>
        <begin position="1"/>
        <end position="41"/>
    </location>
</feature>
<dbReference type="InterPro" id="IPR001375">
    <property type="entry name" value="Peptidase_S9_cat"/>
</dbReference>
<evidence type="ECO:0000313" key="11">
    <source>
        <dbReference type="EMBL" id="GBF89255.1"/>
    </source>
</evidence>
<dbReference type="PRINTS" id="PR00862">
    <property type="entry name" value="PROLIGOPTASE"/>
</dbReference>
<evidence type="ECO:0000256" key="8">
    <source>
        <dbReference type="SAM" id="MobiDB-lite"/>
    </source>
</evidence>
<dbReference type="InParanoid" id="A0A2V0NWR5"/>
<evidence type="ECO:0000256" key="2">
    <source>
        <dbReference type="ARBA" id="ARBA00022670"/>
    </source>
</evidence>
<protein>
    <recommendedName>
        <fullName evidence="5">Prolyl endopeptidase-like</fullName>
    </recommendedName>
    <alternativeName>
        <fullName evidence="6">Prolylendopeptidase-like</fullName>
    </alternativeName>
</protein>
<evidence type="ECO:0000313" key="12">
    <source>
        <dbReference type="Proteomes" id="UP000247498"/>
    </source>
</evidence>
<dbReference type="PANTHER" id="PTHR11757:SF19">
    <property type="entry name" value="PROLYL ENDOPEPTIDASE-LIKE"/>
    <property type="match status" value="1"/>
</dbReference>
<dbReference type="InterPro" id="IPR029058">
    <property type="entry name" value="AB_hydrolase_fold"/>
</dbReference>
<dbReference type="Gene3D" id="2.130.10.120">
    <property type="entry name" value="Prolyl oligopeptidase, N-terminal domain"/>
    <property type="match status" value="2"/>
</dbReference>
<keyword evidence="12" id="KW-1185">Reference proteome</keyword>
<keyword evidence="3" id="KW-0378">Hydrolase</keyword>
<comment type="function">
    <text evidence="7">Serine peptidase whose precise substrate specificity remains unclear. Does not cleave peptides after a arginine or lysine residue. Regulates trans-Golgi network morphology and sorting by regulating the membrane binding of the AP-1 complex. May play a role in the regulation of synaptic vesicle exocytosis.</text>
</comment>
<dbReference type="EMBL" id="BDRX01000009">
    <property type="protein sequence ID" value="GBF89255.1"/>
    <property type="molecule type" value="Genomic_DNA"/>
</dbReference>
<keyword evidence="4" id="KW-0720">Serine protease</keyword>
<dbReference type="SUPFAM" id="SSF50993">
    <property type="entry name" value="Peptidase/esterase 'gauge' domain"/>
    <property type="match status" value="1"/>
</dbReference>
<dbReference type="SUPFAM" id="SSF53474">
    <property type="entry name" value="alpha/beta-Hydrolases"/>
    <property type="match status" value="1"/>
</dbReference>
<feature type="region of interest" description="Disordered" evidence="8">
    <location>
        <begin position="807"/>
        <end position="859"/>
    </location>
</feature>
<organism evidence="11 12">
    <name type="scientific">Raphidocelis subcapitata</name>
    <dbReference type="NCBI Taxonomy" id="307507"/>
    <lineage>
        <taxon>Eukaryota</taxon>
        <taxon>Viridiplantae</taxon>
        <taxon>Chlorophyta</taxon>
        <taxon>core chlorophytes</taxon>
        <taxon>Chlorophyceae</taxon>
        <taxon>CS clade</taxon>
        <taxon>Sphaeropleales</taxon>
        <taxon>Selenastraceae</taxon>
        <taxon>Raphidocelis</taxon>
    </lineage>
</organism>
<dbReference type="Pfam" id="PF00326">
    <property type="entry name" value="Peptidase_S9"/>
    <property type="match status" value="1"/>
</dbReference>
<feature type="compositionally biased region" description="Gly residues" evidence="8">
    <location>
        <begin position="494"/>
        <end position="514"/>
    </location>
</feature>
<dbReference type="AlphaFoldDB" id="A0A2V0NWR5"/>
<evidence type="ECO:0000256" key="5">
    <source>
        <dbReference type="ARBA" id="ARBA00039290"/>
    </source>
</evidence>
<evidence type="ECO:0000256" key="6">
    <source>
        <dbReference type="ARBA" id="ARBA00042165"/>
    </source>
</evidence>
<feature type="compositionally biased region" description="Gly residues" evidence="8">
    <location>
        <begin position="903"/>
        <end position="925"/>
    </location>
</feature>
<feature type="region of interest" description="Disordered" evidence="8">
    <location>
        <begin position="900"/>
        <end position="925"/>
    </location>
</feature>
<feature type="region of interest" description="Disordered" evidence="8">
    <location>
        <begin position="207"/>
        <end position="228"/>
    </location>
</feature>
<proteinExistence type="inferred from homology"/>
<feature type="domain" description="Peptidase S9A N-terminal" evidence="10">
    <location>
        <begin position="30"/>
        <end position="278"/>
    </location>
</feature>
<comment type="similarity">
    <text evidence="1">Belongs to the peptidase S9A family.</text>
</comment>
<dbReference type="GO" id="GO:0006508">
    <property type="term" value="P:proteolysis"/>
    <property type="evidence" value="ECO:0007669"/>
    <property type="project" value="UniProtKB-KW"/>
</dbReference>
<dbReference type="Proteomes" id="UP000247498">
    <property type="component" value="Unassembled WGS sequence"/>
</dbReference>
<name>A0A2V0NWR5_9CHLO</name>
<feature type="compositionally biased region" description="Gly residues" evidence="8">
    <location>
        <begin position="207"/>
        <end position="216"/>
    </location>
</feature>
<feature type="compositionally biased region" description="Low complexity" evidence="8">
    <location>
        <begin position="811"/>
        <end position="856"/>
    </location>
</feature>
<evidence type="ECO:0000256" key="1">
    <source>
        <dbReference type="ARBA" id="ARBA00005228"/>
    </source>
</evidence>
<dbReference type="InterPro" id="IPR002470">
    <property type="entry name" value="Peptidase_S9A"/>
</dbReference>
<comment type="caution">
    <text evidence="11">The sequence shown here is derived from an EMBL/GenBank/DDBJ whole genome shotgun (WGS) entry which is preliminary data.</text>
</comment>
<evidence type="ECO:0000256" key="7">
    <source>
        <dbReference type="ARBA" id="ARBA00045448"/>
    </source>
</evidence>
<evidence type="ECO:0000259" key="9">
    <source>
        <dbReference type="Pfam" id="PF00326"/>
    </source>
</evidence>
<gene>
    <name evidence="11" type="ORF">Rsub_02132</name>
</gene>